<dbReference type="PANTHER" id="PTHR32099">
    <property type="entry name" value="CYSTEINE-RICH REPEAT SECRETORY PROTEIN"/>
    <property type="match status" value="1"/>
</dbReference>
<accession>A0AAV5LQE2</accession>
<evidence type="ECO:0000259" key="4">
    <source>
        <dbReference type="PROSITE" id="PS51473"/>
    </source>
</evidence>
<reference evidence="5 6" key="1">
    <citation type="journal article" date="2021" name="Commun. Biol.">
        <title>The genome of Shorea leprosula (Dipterocarpaceae) highlights the ecological relevance of drought in aseasonal tropical rainforests.</title>
        <authorList>
            <person name="Ng K.K.S."/>
            <person name="Kobayashi M.J."/>
            <person name="Fawcett J.A."/>
            <person name="Hatakeyama M."/>
            <person name="Paape T."/>
            <person name="Ng C.H."/>
            <person name="Ang C.C."/>
            <person name="Tnah L.H."/>
            <person name="Lee C.T."/>
            <person name="Nishiyama T."/>
            <person name="Sese J."/>
            <person name="O'Brien M.J."/>
            <person name="Copetti D."/>
            <person name="Mohd Noor M.I."/>
            <person name="Ong R.C."/>
            <person name="Putra M."/>
            <person name="Sireger I.Z."/>
            <person name="Indrioko S."/>
            <person name="Kosugi Y."/>
            <person name="Izuno A."/>
            <person name="Isagi Y."/>
            <person name="Lee S.L."/>
            <person name="Shimizu K.K."/>
        </authorList>
    </citation>
    <scope>NUCLEOTIDE SEQUENCE [LARGE SCALE GENOMIC DNA]</scope>
    <source>
        <strain evidence="5">214</strain>
    </source>
</reference>
<evidence type="ECO:0000256" key="2">
    <source>
        <dbReference type="ARBA" id="ARBA00022737"/>
    </source>
</evidence>
<proteinExistence type="predicted"/>
<dbReference type="InterPro" id="IPR038408">
    <property type="entry name" value="GNK2_sf"/>
</dbReference>
<feature type="region of interest" description="Disordered" evidence="3">
    <location>
        <begin position="21"/>
        <end position="41"/>
    </location>
</feature>
<feature type="compositionally biased region" description="Polar residues" evidence="3">
    <location>
        <begin position="21"/>
        <end position="35"/>
    </location>
</feature>
<sequence>MIWYDECLLRYSSEFIFSAETESPEVSTSDDQNATDPGRFDDVVASSLNDATNQAVSLAKRFSTNEANVSRLQTLYSLVQCTPGLSSPDCNRCSGKS</sequence>
<evidence type="ECO:0000313" key="5">
    <source>
        <dbReference type="EMBL" id="GKV38782.1"/>
    </source>
</evidence>
<gene>
    <name evidence="5" type="ORF">SLEP1_g46655</name>
</gene>
<dbReference type="Gene3D" id="3.30.430.20">
    <property type="entry name" value="Gnk2 domain, C-X8-C-X2-C motif"/>
    <property type="match status" value="1"/>
</dbReference>
<comment type="caution">
    <text evidence="5">The sequence shown here is derived from an EMBL/GenBank/DDBJ whole genome shotgun (WGS) entry which is preliminary data.</text>
</comment>
<keyword evidence="6" id="KW-1185">Reference proteome</keyword>
<dbReference type="PROSITE" id="PS51473">
    <property type="entry name" value="GNK2"/>
    <property type="match status" value="1"/>
</dbReference>
<dbReference type="Pfam" id="PF01657">
    <property type="entry name" value="Stress-antifung"/>
    <property type="match status" value="1"/>
</dbReference>
<evidence type="ECO:0000256" key="3">
    <source>
        <dbReference type="SAM" id="MobiDB-lite"/>
    </source>
</evidence>
<dbReference type="AlphaFoldDB" id="A0AAV5LQE2"/>
<keyword evidence="2" id="KW-0677">Repeat</keyword>
<evidence type="ECO:0000256" key="1">
    <source>
        <dbReference type="ARBA" id="ARBA00022729"/>
    </source>
</evidence>
<dbReference type="EMBL" id="BPVZ01000130">
    <property type="protein sequence ID" value="GKV38782.1"/>
    <property type="molecule type" value="Genomic_DNA"/>
</dbReference>
<organism evidence="5 6">
    <name type="scientific">Rubroshorea leprosula</name>
    <dbReference type="NCBI Taxonomy" id="152421"/>
    <lineage>
        <taxon>Eukaryota</taxon>
        <taxon>Viridiplantae</taxon>
        <taxon>Streptophyta</taxon>
        <taxon>Embryophyta</taxon>
        <taxon>Tracheophyta</taxon>
        <taxon>Spermatophyta</taxon>
        <taxon>Magnoliopsida</taxon>
        <taxon>eudicotyledons</taxon>
        <taxon>Gunneridae</taxon>
        <taxon>Pentapetalae</taxon>
        <taxon>rosids</taxon>
        <taxon>malvids</taxon>
        <taxon>Malvales</taxon>
        <taxon>Dipterocarpaceae</taxon>
        <taxon>Rubroshorea</taxon>
    </lineage>
</organism>
<dbReference type="PANTHER" id="PTHR32099:SF42">
    <property type="entry name" value="CYSTEINE-RICH RECEPTOR-LIKE PROTEIN KINASE 9-RELATED"/>
    <property type="match status" value="1"/>
</dbReference>
<keyword evidence="1" id="KW-0732">Signal</keyword>
<dbReference type="InterPro" id="IPR002902">
    <property type="entry name" value="GNK2"/>
</dbReference>
<dbReference type="Proteomes" id="UP001054252">
    <property type="component" value="Unassembled WGS sequence"/>
</dbReference>
<feature type="domain" description="Gnk2-homologous" evidence="4">
    <location>
        <begin position="22"/>
        <end position="97"/>
    </location>
</feature>
<dbReference type="CDD" id="cd23509">
    <property type="entry name" value="Gnk2-like"/>
    <property type="match status" value="1"/>
</dbReference>
<name>A0AAV5LQE2_9ROSI</name>
<evidence type="ECO:0000313" key="6">
    <source>
        <dbReference type="Proteomes" id="UP001054252"/>
    </source>
</evidence>
<protein>
    <recommendedName>
        <fullName evidence="4">Gnk2-homologous domain-containing protein</fullName>
    </recommendedName>
</protein>